<feature type="domain" description="Microcystin LR degradation protein MlrC C-terminal" evidence="1">
    <location>
        <begin position="3"/>
        <end position="79"/>
    </location>
</feature>
<dbReference type="Pfam" id="PF07171">
    <property type="entry name" value="MlrC_C"/>
    <property type="match status" value="1"/>
</dbReference>
<dbReference type="Proteomes" id="UP000054683">
    <property type="component" value="Unassembled WGS sequence"/>
</dbReference>
<protein>
    <recommendedName>
        <fullName evidence="1">Microcystin LR degradation protein MlrC C-terminal domain-containing protein</fullName>
    </recommendedName>
</protein>
<dbReference type="EMBL" id="FCOK02000048">
    <property type="protein sequence ID" value="SAL54499.1"/>
    <property type="molecule type" value="Genomic_DNA"/>
</dbReference>
<reference evidence="2 3" key="1">
    <citation type="submission" date="2016-01" db="EMBL/GenBank/DDBJ databases">
        <authorList>
            <person name="Oliw E.H."/>
        </authorList>
    </citation>
    <scope>NUCLEOTIDE SEQUENCE [LARGE SCALE GENOMIC DNA]</scope>
    <source>
        <strain evidence="2">LMG 27134</strain>
    </source>
</reference>
<dbReference type="InterPro" id="IPR010799">
    <property type="entry name" value="MlrC_C"/>
</dbReference>
<name>A0A158IDZ9_9BURK</name>
<gene>
    <name evidence="2" type="ORF">AWB69_05799</name>
</gene>
<dbReference type="AlphaFoldDB" id="A0A158IDZ9"/>
<evidence type="ECO:0000313" key="3">
    <source>
        <dbReference type="Proteomes" id="UP000054683"/>
    </source>
</evidence>
<accession>A0A158IDZ9</accession>
<organism evidence="2 3">
    <name type="scientific">Caballeronia udeis</name>
    <dbReference type="NCBI Taxonomy" id="1232866"/>
    <lineage>
        <taxon>Bacteria</taxon>
        <taxon>Pseudomonadati</taxon>
        <taxon>Pseudomonadota</taxon>
        <taxon>Betaproteobacteria</taxon>
        <taxon>Burkholderiales</taxon>
        <taxon>Burkholderiaceae</taxon>
        <taxon>Caballeronia</taxon>
    </lineage>
</organism>
<evidence type="ECO:0000259" key="1">
    <source>
        <dbReference type="Pfam" id="PF07171"/>
    </source>
</evidence>
<evidence type="ECO:0000313" key="2">
    <source>
        <dbReference type="EMBL" id="SAL54499.1"/>
    </source>
</evidence>
<proteinExistence type="predicted"/>
<sequence>MAARISTDDNIDIVLMTVREQTFAHTAFTGLGIDLTDKRIIVVKSTQHFHAQFAPIARVVLYVSTPGAKTFDFVNIPYRARNLNYWPRADNPLGE</sequence>